<dbReference type="GO" id="GO:0005524">
    <property type="term" value="F:ATP binding"/>
    <property type="evidence" value="ECO:0007669"/>
    <property type="project" value="InterPro"/>
</dbReference>
<sequence length="220" mass="24012">MPTASPVCGYSTKERAGVMNFAELVARARALASRNRAMLGICGAPGAGKSTLAGKLVEALGDQAVYVGMDGFHLAQAELERLGRTARKGALDTFDGPGYVNLLQRLRNQSDEIVYAPEFRREIEEPVACAVPVFPDTPLVVTEGNYLLVPDKPWGAVRDLLDEVWFLRPDEEERHRRLILRHEAFGRSPAEARDRALGSDERNATVINATADRADLVLGG</sequence>
<gene>
    <name evidence="2" type="ORF">DMH04_46665</name>
</gene>
<keyword evidence="2" id="KW-0418">Kinase</keyword>
<evidence type="ECO:0000259" key="1">
    <source>
        <dbReference type="Pfam" id="PF00485"/>
    </source>
</evidence>
<dbReference type="Gene3D" id="3.40.50.300">
    <property type="entry name" value="P-loop containing nucleotide triphosphate hydrolases"/>
    <property type="match status" value="2"/>
</dbReference>
<name>A0A428YM98_KIBAR</name>
<reference evidence="2 3" key="1">
    <citation type="submission" date="2018-05" db="EMBL/GenBank/DDBJ databases">
        <title>Evolution of GPA BGCs.</title>
        <authorList>
            <person name="Waglechner N."/>
            <person name="Wright G.D."/>
        </authorList>
    </citation>
    <scope>NUCLEOTIDE SEQUENCE [LARGE SCALE GENOMIC DNA]</scope>
    <source>
        <strain evidence="2 3">A82846</strain>
    </source>
</reference>
<accession>A0A428YM98</accession>
<dbReference type="InterPro" id="IPR006083">
    <property type="entry name" value="PRK/URK"/>
</dbReference>
<dbReference type="AlphaFoldDB" id="A0A428YM98"/>
<dbReference type="Pfam" id="PF00485">
    <property type="entry name" value="PRK"/>
    <property type="match status" value="1"/>
</dbReference>
<dbReference type="OrthoDB" id="3192509at2"/>
<dbReference type="InterPro" id="IPR027417">
    <property type="entry name" value="P-loop_NTPase"/>
</dbReference>
<evidence type="ECO:0000313" key="2">
    <source>
        <dbReference type="EMBL" id="RSM68911.1"/>
    </source>
</evidence>
<dbReference type="EMBL" id="QHKI01000073">
    <property type="protein sequence ID" value="RSM68911.1"/>
    <property type="molecule type" value="Genomic_DNA"/>
</dbReference>
<dbReference type="Proteomes" id="UP000287547">
    <property type="component" value="Unassembled WGS sequence"/>
</dbReference>
<keyword evidence="2" id="KW-0808">Transferase</keyword>
<organism evidence="2 3">
    <name type="scientific">Kibdelosporangium aridum</name>
    <dbReference type="NCBI Taxonomy" id="2030"/>
    <lineage>
        <taxon>Bacteria</taxon>
        <taxon>Bacillati</taxon>
        <taxon>Actinomycetota</taxon>
        <taxon>Actinomycetes</taxon>
        <taxon>Pseudonocardiales</taxon>
        <taxon>Pseudonocardiaceae</taxon>
        <taxon>Kibdelosporangium</taxon>
    </lineage>
</organism>
<evidence type="ECO:0000313" key="3">
    <source>
        <dbReference type="Proteomes" id="UP000287547"/>
    </source>
</evidence>
<proteinExistence type="predicted"/>
<feature type="domain" description="Phosphoribulokinase/uridine kinase" evidence="1">
    <location>
        <begin position="39"/>
        <end position="217"/>
    </location>
</feature>
<dbReference type="SUPFAM" id="SSF52540">
    <property type="entry name" value="P-loop containing nucleoside triphosphate hydrolases"/>
    <property type="match status" value="1"/>
</dbReference>
<protein>
    <submittedName>
        <fullName evidence="2">Nucleoside/nucleotide kinase family protein</fullName>
    </submittedName>
</protein>
<comment type="caution">
    <text evidence="2">The sequence shown here is derived from an EMBL/GenBank/DDBJ whole genome shotgun (WGS) entry which is preliminary data.</text>
</comment>
<dbReference type="PANTHER" id="PTHR10285">
    <property type="entry name" value="URIDINE KINASE"/>
    <property type="match status" value="1"/>
</dbReference>
<dbReference type="NCBIfam" id="NF006743">
    <property type="entry name" value="PRK09270.1-2"/>
    <property type="match status" value="1"/>
</dbReference>
<dbReference type="GO" id="GO:0016301">
    <property type="term" value="F:kinase activity"/>
    <property type="evidence" value="ECO:0007669"/>
    <property type="project" value="UniProtKB-KW"/>
</dbReference>